<keyword evidence="8 9" id="KW-0804">Transcription</keyword>
<gene>
    <name evidence="13" type="ORF">SAMN03080610_01772</name>
</gene>
<dbReference type="GO" id="GO:0016779">
    <property type="term" value="F:nucleotidyltransferase activity"/>
    <property type="evidence" value="ECO:0007669"/>
    <property type="project" value="UniProtKB-KW"/>
</dbReference>
<evidence type="ECO:0000313" key="14">
    <source>
        <dbReference type="Proteomes" id="UP000199347"/>
    </source>
</evidence>
<feature type="domain" description="RNA polymerase sigma factor 54 core-binding" evidence="12">
    <location>
        <begin position="134"/>
        <end position="319"/>
    </location>
</feature>
<dbReference type="EMBL" id="FMVW01000003">
    <property type="protein sequence ID" value="SCZ34804.1"/>
    <property type="molecule type" value="Genomic_DNA"/>
</dbReference>
<proteinExistence type="inferred from homology"/>
<accession>A0A1G5NCC8</accession>
<organism evidence="13 14">
    <name type="scientific">Afifella marina DSM 2698</name>
    <dbReference type="NCBI Taxonomy" id="1120955"/>
    <lineage>
        <taxon>Bacteria</taxon>
        <taxon>Pseudomonadati</taxon>
        <taxon>Pseudomonadota</taxon>
        <taxon>Alphaproteobacteria</taxon>
        <taxon>Hyphomicrobiales</taxon>
        <taxon>Afifellaceae</taxon>
        <taxon>Afifella</taxon>
    </lineage>
</organism>
<evidence type="ECO:0000259" key="11">
    <source>
        <dbReference type="Pfam" id="PF04552"/>
    </source>
</evidence>
<dbReference type="PIRSF" id="PIRSF000774">
    <property type="entry name" value="RpoN"/>
    <property type="match status" value="1"/>
</dbReference>
<dbReference type="Pfam" id="PF04963">
    <property type="entry name" value="Sigma54_CBD"/>
    <property type="match status" value="1"/>
</dbReference>
<dbReference type="GO" id="GO:0003677">
    <property type="term" value="F:DNA binding"/>
    <property type="evidence" value="ECO:0007669"/>
    <property type="project" value="UniProtKB-KW"/>
</dbReference>
<dbReference type="Pfam" id="PF00309">
    <property type="entry name" value="Sigma54_AID"/>
    <property type="match status" value="1"/>
</dbReference>
<evidence type="ECO:0000256" key="8">
    <source>
        <dbReference type="ARBA" id="ARBA00023163"/>
    </source>
</evidence>
<evidence type="ECO:0000256" key="5">
    <source>
        <dbReference type="ARBA" id="ARBA00023015"/>
    </source>
</evidence>
<evidence type="ECO:0000256" key="3">
    <source>
        <dbReference type="ARBA" id="ARBA00022679"/>
    </source>
</evidence>
<evidence type="ECO:0000256" key="6">
    <source>
        <dbReference type="ARBA" id="ARBA00023082"/>
    </source>
</evidence>
<dbReference type="NCBIfam" id="TIGR02395">
    <property type="entry name" value="rpoN_sigma"/>
    <property type="match status" value="1"/>
</dbReference>
<evidence type="ECO:0000256" key="4">
    <source>
        <dbReference type="ARBA" id="ARBA00022695"/>
    </source>
</evidence>
<evidence type="ECO:0000256" key="1">
    <source>
        <dbReference type="ARBA" id="ARBA00008798"/>
    </source>
</evidence>
<evidence type="ECO:0000259" key="12">
    <source>
        <dbReference type="Pfam" id="PF04963"/>
    </source>
</evidence>
<keyword evidence="4 9" id="KW-0548">Nucleotidyltransferase</keyword>
<keyword evidence="7 9" id="KW-0238">DNA-binding</keyword>
<evidence type="ECO:0000256" key="10">
    <source>
        <dbReference type="SAM" id="MobiDB-lite"/>
    </source>
</evidence>
<reference evidence="13 14" key="1">
    <citation type="submission" date="2016-10" db="EMBL/GenBank/DDBJ databases">
        <authorList>
            <person name="de Groot N.N."/>
        </authorList>
    </citation>
    <scope>NUCLEOTIDE SEQUENCE [LARGE SCALE GENOMIC DNA]</scope>
    <source>
        <strain evidence="13 14">DSM 2698</strain>
    </source>
</reference>
<dbReference type="InterPro" id="IPR000394">
    <property type="entry name" value="RNA_pol_sigma_54"/>
</dbReference>
<dbReference type="InterPro" id="IPR007046">
    <property type="entry name" value="RNA_pol_sigma_54_core-bd"/>
</dbReference>
<dbReference type="PROSITE" id="PS00718">
    <property type="entry name" value="SIGMA54_2"/>
    <property type="match status" value="1"/>
</dbReference>
<keyword evidence="6 9" id="KW-0731">Sigma factor</keyword>
<dbReference type="Gene3D" id="1.10.10.1330">
    <property type="entry name" value="RNA polymerase sigma-54 factor, core-binding domain"/>
    <property type="match status" value="1"/>
</dbReference>
<dbReference type="PANTHER" id="PTHR32248">
    <property type="entry name" value="RNA POLYMERASE SIGMA-54 FACTOR"/>
    <property type="match status" value="1"/>
</dbReference>
<comment type="similarity">
    <text evidence="1 9">Belongs to the sigma-54 factor family.</text>
</comment>
<dbReference type="Pfam" id="PF04552">
    <property type="entry name" value="Sigma54_DBD"/>
    <property type="match status" value="1"/>
</dbReference>
<feature type="domain" description="RNA polymerase sigma factor 54 DNA-binding" evidence="11">
    <location>
        <begin position="334"/>
        <end position="492"/>
    </location>
</feature>
<dbReference type="NCBIfam" id="NF009118">
    <property type="entry name" value="PRK12469.1"/>
    <property type="match status" value="1"/>
</dbReference>
<name>A0A1G5NCC8_AFIMA</name>
<dbReference type="AlphaFoldDB" id="A0A1G5NCC8"/>
<dbReference type="PRINTS" id="PR00045">
    <property type="entry name" value="SIGMA54FCT"/>
</dbReference>
<evidence type="ECO:0000256" key="7">
    <source>
        <dbReference type="ARBA" id="ARBA00023125"/>
    </source>
</evidence>
<dbReference type="NCBIfam" id="NF004596">
    <property type="entry name" value="PRK05932.1-3"/>
    <property type="match status" value="1"/>
</dbReference>
<dbReference type="STRING" id="1120955.SAMN03080610_01772"/>
<dbReference type="GO" id="GO:0001216">
    <property type="term" value="F:DNA-binding transcription activator activity"/>
    <property type="evidence" value="ECO:0007669"/>
    <property type="project" value="InterPro"/>
</dbReference>
<keyword evidence="5 9" id="KW-0805">Transcription regulation</keyword>
<dbReference type="Proteomes" id="UP000199347">
    <property type="component" value="Unassembled WGS sequence"/>
</dbReference>
<evidence type="ECO:0000256" key="9">
    <source>
        <dbReference type="PIRNR" id="PIRNR000774"/>
    </source>
</evidence>
<dbReference type="PANTHER" id="PTHR32248:SF4">
    <property type="entry name" value="RNA POLYMERASE SIGMA-54 FACTOR"/>
    <property type="match status" value="1"/>
</dbReference>
<dbReference type="PROSITE" id="PS50044">
    <property type="entry name" value="SIGMA54_3"/>
    <property type="match status" value="1"/>
</dbReference>
<dbReference type="GO" id="GO:0000428">
    <property type="term" value="C:DNA-directed RNA polymerase complex"/>
    <property type="evidence" value="ECO:0007669"/>
    <property type="project" value="UniProtKB-KW"/>
</dbReference>
<evidence type="ECO:0000256" key="2">
    <source>
        <dbReference type="ARBA" id="ARBA00022478"/>
    </source>
</evidence>
<evidence type="ECO:0000313" key="13">
    <source>
        <dbReference type="EMBL" id="SCZ34804.1"/>
    </source>
</evidence>
<dbReference type="InterPro" id="IPR038709">
    <property type="entry name" value="RpoN_core-bd_sf"/>
</dbReference>
<keyword evidence="3 9" id="KW-0808">Transferase</keyword>
<dbReference type="OrthoDB" id="9814402at2"/>
<feature type="compositionally biased region" description="Basic and acidic residues" evidence="10">
    <location>
        <begin position="98"/>
        <end position="111"/>
    </location>
</feature>
<feature type="compositionally biased region" description="Low complexity" evidence="10">
    <location>
        <begin position="77"/>
        <end position="93"/>
    </location>
</feature>
<keyword evidence="14" id="KW-1185">Reference proteome</keyword>
<protein>
    <recommendedName>
        <fullName evidence="9">RNA polymerase sigma-54 factor</fullName>
    </recommendedName>
</protein>
<dbReference type="GO" id="GO:0016987">
    <property type="term" value="F:sigma factor activity"/>
    <property type="evidence" value="ECO:0007669"/>
    <property type="project" value="UniProtKB-KW"/>
</dbReference>
<comment type="function">
    <text evidence="9">Sigma factors are initiation factors that promote the attachment of RNA polymerase to specific initiation sites and are then released.</text>
</comment>
<feature type="region of interest" description="Disordered" evidence="10">
    <location>
        <begin position="47"/>
        <end position="134"/>
    </location>
</feature>
<dbReference type="InterPro" id="IPR007634">
    <property type="entry name" value="RNA_pol_sigma_54_DNA-bd"/>
</dbReference>
<sequence length="500" mass="54656">MNMSARLQLRQSQSLVITPQLMQAIRLLQMSAPELEDFIDREIEENPLLSRDESGEGSADAGERASEAAEETREASAAESAGGELTAETAAASVSDTDVAREDLYPDDDRSLSGSSDFARAGSRDTSEFPDEDSYAASTPTLLAVLEQQIDAAFSDATERMIALTLLGEIDEAGYLRAEPEILAANLEVAVEDVLRVLSRCQGFEPAGVFARSLKECLKIQLAEFDRCDPAMAALIDNLELLASGNRAALCNACGVGMEDMIEMIAEVRALDPKPGLRYLSDPVALLVPDIVVRPGPEGAWLIDLNDAVLPRLLIDRRYHTEVKGRRRDQATDKFLSECLQKATWLEKSLDQRARTLLAVSAEIVRWQDRFLHDGAAYLKPLTLRMVADEIGMHESTVSRAVANKAMATPRGIFPLKAFFSVALAATDGGDSHSAEAVRQRIRVLVAGEGERVLSDDQIVAILKDEGIVIARRTVAKYREAMGIPSSVNRRRMQRQKLAS</sequence>
<dbReference type="PROSITE" id="PS00717">
    <property type="entry name" value="SIGMA54_1"/>
    <property type="match status" value="1"/>
</dbReference>
<feature type="compositionally biased region" description="Basic and acidic residues" evidence="10">
    <location>
        <begin position="61"/>
        <end position="76"/>
    </location>
</feature>
<dbReference type="Gene3D" id="1.10.10.60">
    <property type="entry name" value="Homeodomain-like"/>
    <property type="match status" value="1"/>
</dbReference>
<dbReference type="GO" id="GO:0006352">
    <property type="term" value="P:DNA-templated transcription initiation"/>
    <property type="evidence" value="ECO:0007669"/>
    <property type="project" value="InterPro"/>
</dbReference>
<keyword evidence="2 9" id="KW-0240">DNA-directed RNA polymerase</keyword>